<organism evidence="5 6">
    <name type="scientific">Clostridium estertheticum</name>
    <dbReference type="NCBI Taxonomy" id="238834"/>
    <lineage>
        <taxon>Bacteria</taxon>
        <taxon>Bacillati</taxon>
        <taxon>Bacillota</taxon>
        <taxon>Clostridia</taxon>
        <taxon>Eubacteriales</taxon>
        <taxon>Clostridiaceae</taxon>
        <taxon>Clostridium</taxon>
    </lineage>
</organism>
<dbReference type="InterPro" id="IPR058625">
    <property type="entry name" value="MdtA-like_BSH"/>
</dbReference>
<reference evidence="5" key="1">
    <citation type="submission" date="2021-11" db="EMBL/GenBank/DDBJ databases">
        <title>Clostridia strains as spoilage organisms.</title>
        <authorList>
            <person name="Wambui J."/>
            <person name="Stevens M.J.A."/>
            <person name="Stephan R."/>
        </authorList>
    </citation>
    <scope>NUCLEOTIDE SEQUENCE</scope>
    <source>
        <strain evidence="5">CF009</strain>
    </source>
</reference>
<feature type="domain" description="Multidrug resistance protein MdtA-like barrel-sandwich hybrid" evidence="3">
    <location>
        <begin position="47"/>
        <end position="119"/>
    </location>
</feature>
<evidence type="ECO:0000259" key="4">
    <source>
        <dbReference type="Pfam" id="PF25990"/>
    </source>
</evidence>
<proteinExistence type="predicted"/>
<comment type="subcellular location">
    <subcellularLocation>
        <location evidence="1">Cell envelope</location>
    </subcellularLocation>
</comment>
<evidence type="ECO:0000259" key="3">
    <source>
        <dbReference type="Pfam" id="PF25917"/>
    </source>
</evidence>
<dbReference type="InterPro" id="IPR058636">
    <property type="entry name" value="Beta-barrel_YknX"/>
</dbReference>
<dbReference type="GO" id="GO:0055085">
    <property type="term" value="P:transmembrane transport"/>
    <property type="evidence" value="ECO:0007669"/>
    <property type="project" value="InterPro"/>
</dbReference>
<evidence type="ECO:0000313" key="6">
    <source>
        <dbReference type="Proteomes" id="UP001164733"/>
    </source>
</evidence>
<evidence type="ECO:0000256" key="1">
    <source>
        <dbReference type="ARBA" id="ARBA00004196"/>
    </source>
</evidence>
<dbReference type="Pfam" id="PF25990">
    <property type="entry name" value="Beta-barrel_YknX"/>
    <property type="match status" value="1"/>
</dbReference>
<evidence type="ECO:0000313" key="5">
    <source>
        <dbReference type="EMBL" id="WAG60484.1"/>
    </source>
</evidence>
<evidence type="ECO:0000256" key="2">
    <source>
        <dbReference type="ARBA" id="ARBA00023054"/>
    </source>
</evidence>
<name>A0AA47EJC9_9CLOT</name>
<protein>
    <submittedName>
        <fullName evidence="5">Efflux RND transporter periplasmic adaptor subunit</fullName>
    </submittedName>
</protein>
<dbReference type="Pfam" id="PF25917">
    <property type="entry name" value="BSH_RND"/>
    <property type="match status" value="1"/>
</dbReference>
<dbReference type="RefSeq" id="WP_216122828.1">
    <property type="nucleotide sequence ID" value="NZ_CP086239.1"/>
</dbReference>
<dbReference type="Proteomes" id="UP001164733">
    <property type="component" value="Chromosome"/>
</dbReference>
<feature type="domain" description="YknX-like beta-barrel" evidence="4">
    <location>
        <begin position="129"/>
        <end position="213"/>
    </location>
</feature>
<accession>A0AA47EJC9</accession>
<dbReference type="AlphaFoldDB" id="A0AA47EJC9"/>
<dbReference type="PANTHER" id="PTHR32347">
    <property type="entry name" value="EFFLUX SYSTEM COMPONENT YKNX-RELATED"/>
    <property type="match status" value="1"/>
</dbReference>
<dbReference type="GO" id="GO:0030313">
    <property type="term" value="C:cell envelope"/>
    <property type="evidence" value="ECO:0007669"/>
    <property type="project" value="UniProtKB-SubCell"/>
</dbReference>
<keyword evidence="2" id="KW-0175">Coiled coil</keyword>
<gene>
    <name evidence="5" type="ORF">LL038_23655</name>
</gene>
<dbReference type="InterPro" id="IPR050465">
    <property type="entry name" value="UPF0194_transport"/>
</dbReference>
<dbReference type="EMBL" id="CP086239">
    <property type="protein sequence ID" value="WAG60484.1"/>
    <property type="molecule type" value="Genomic_DNA"/>
</dbReference>
<sequence length="216" mass="23077">MKGKFKVLLTVGLGLVLVVGGSIGAYFWYNYTHYLSTDNVELVADFIKVTPLTSGKLLEFNVKEGDYVVKDQLIGRLEAGVDSGAASNIRAPISGVVASKSALVGEYESSATSPTLALIMDPHQIYLIANIDETDIAKVKIGQAVDISIDQFKGKKFTGKVSSISQASNNAFSILPAQTSGTFTKVVERVQVKIGINNSDTKLLPGTNAIVKIHIK</sequence>